<dbReference type="InterPro" id="IPR022838">
    <property type="entry name" value="GTP_cyclohydrolase_FolE2"/>
</dbReference>
<dbReference type="OrthoDB" id="239637at2"/>
<gene>
    <name evidence="2" type="primary">folE2</name>
    <name evidence="3" type="ORF">B3C1_14997</name>
</gene>
<dbReference type="InterPro" id="IPR003801">
    <property type="entry name" value="GTP_cyclohydrolase_FolE2/MptA"/>
</dbReference>
<dbReference type="GO" id="GO:0003934">
    <property type="term" value="F:GTP cyclohydrolase I activity"/>
    <property type="evidence" value="ECO:0007669"/>
    <property type="project" value="UniProtKB-UniRule"/>
</dbReference>
<proteinExistence type="inferred from homology"/>
<sequence length="294" mass="31846">MPSSLPDVARQQDPCYRPLDQVGMSGLALPLHLDGALVLAKADVSVNLGQAGTKGIHMSRLHLALEALSEQLLYGVKPLHHCLDQCVNSQQGSADSARLRLAFDYPLRRPSLVSGHRGWKAYPIALEAELAKGRFRAWLQLTLPYSSTCPCSAALARQLVAADFAQQFPGSLDKEAVLAWLQSPEGVAATPHSQRSEAQITVSLGDNLPIAPLIDLLESALKTPVQTLVKREDEQAFARLNGRHPLFVEDAARTLAQTLEQSPFGGDFRVRVVHKESLHAHDAVAEISQGLPDG</sequence>
<keyword evidence="1 2" id="KW-0378">Hydrolase</keyword>
<dbReference type="HAMAP" id="MF_01527_B">
    <property type="entry name" value="GTP_cyclohydrol_B"/>
    <property type="match status" value="1"/>
</dbReference>
<dbReference type="RefSeq" id="WP_008485856.1">
    <property type="nucleotide sequence ID" value="NZ_AMRI01000023.1"/>
</dbReference>
<evidence type="ECO:0000313" key="4">
    <source>
        <dbReference type="Proteomes" id="UP000006755"/>
    </source>
</evidence>
<dbReference type="PATRIC" id="fig|745411.4.peg.2952"/>
<dbReference type="NCBIfam" id="NF010200">
    <property type="entry name" value="PRK13674.1-1"/>
    <property type="match status" value="1"/>
</dbReference>
<protein>
    <recommendedName>
        <fullName evidence="2">GTP cyclohydrolase FolE2</fullName>
        <ecNumber evidence="2">3.5.4.16</ecNumber>
    </recommendedName>
</protein>
<feature type="site" description="May be catalytically important" evidence="2">
    <location>
        <position position="149"/>
    </location>
</feature>
<dbReference type="STRING" id="745411.B3C1_14997"/>
<name>K2IHN0_9GAMM</name>
<comment type="function">
    <text evidence="2">Converts GTP to 7,8-dihydroneopterin triphosphate.</text>
</comment>
<dbReference type="EC" id="3.5.4.16" evidence="2"/>
<organism evidence="3 4">
    <name type="scientific">Gallaecimonas xiamenensis 3-C-1</name>
    <dbReference type="NCBI Taxonomy" id="745411"/>
    <lineage>
        <taxon>Bacteria</taxon>
        <taxon>Pseudomonadati</taxon>
        <taxon>Pseudomonadota</taxon>
        <taxon>Gammaproteobacteria</taxon>
        <taxon>Enterobacterales</taxon>
        <taxon>Gallaecimonadaceae</taxon>
        <taxon>Gallaecimonas</taxon>
    </lineage>
</organism>
<evidence type="ECO:0000313" key="3">
    <source>
        <dbReference type="EMBL" id="EKE69611.1"/>
    </source>
</evidence>
<accession>K2IHN0</accession>
<keyword evidence="4" id="KW-1185">Reference proteome</keyword>
<dbReference type="Gene3D" id="3.10.270.10">
    <property type="entry name" value="Urate Oxidase"/>
    <property type="match status" value="1"/>
</dbReference>
<comment type="similarity">
    <text evidence="2">Belongs to the GTP cyclohydrolase IV family.</text>
</comment>
<evidence type="ECO:0000256" key="2">
    <source>
        <dbReference type="HAMAP-Rule" id="MF_01527"/>
    </source>
</evidence>
<dbReference type="Proteomes" id="UP000006755">
    <property type="component" value="Unassembled WGS sequence"/>
</dbReference>
<reference evidence="3 4" key="1">
    <citation type="journal article" date="2012" name="J. Bacteriol.">
        <title>Genome Sequence of Gallaecimonas xiamenensis Type Strain 3-C-1.</title>
        <authorList>
            <person name="Lai Q."/>
            <person name="Wang L."/>
            <person name="Wang W."/>
            <person name="Shao Z."/>
        </authorList>
    </citation>
    <scope>NUCLEOTIDE SEQUENCE [LARGE SCALE GENOMIC DNA]</scope>
    <source>
        <strain evidence="3 4">3-C-1</strain>
    </source>
</reference>
<dbReference type="GO" id="GO:0046654">
    <property type="term" value="P:tetrahydrofolate biosynthetic process"/>
    <property type="evidence" value="ECO:0007669"/>
    <property type="project" value="UniProtKB-UniRule"/>
</dbReference>
<evidence type="ECO:0000256" key="1">
    <source>
        <dbReference type="ARBA" id="ARBA00022801"/>
    </source>
</evidence>
<dbReference type="Pfam" id="PF02649">
    <property type="entry name" value="GCHY-1"/>
    <property type="match status" value="1"/>
</dbReference>
<comment type="catalytic activity">
    <reaction evidence="2">
        <text>GTP + H2O = 7,8-dihydroneopterin 3'-triphosphate + formate + H(+)</text>
        <dbReference type="Rhea" id="RHEA:17473"/>
        <dbReference type="ChEBI" id="CHEBI:15377"/>
        <dbReference type="ChEBI" id="CHEBI:15378"/>
        <dbReference type="ChEBI" id="CHEBI:15740"/>
        <dbReference type="ChEBI" id="CHEBI:37565"/>
        <dbReference type="ChEBI" id="CHEBI:58462"/>
        <dbReference type="EC" id="3.5.4.16"/>
    </reaction>
</comment>
<dbReference type="AlphaFoldDB" id="K2IHN0"/>
<dbReference type="UniPathway" id="UPA00848">
    <property type="reaction ID" value="UER00151"/>
</dbReference>
<dbReference type="PANTHER" id="PTHR36445">
    <property type="entry name" value="GTP CYCLOHYDROLASE MPTA"/>
    <property type="match status" value="1"/>
</dbReference>
<comment type="pathway">
    <text evidence="2">Cofactor biosynthesis; 7,8-dihydroneopterin triphosphate biosynthesis; 7,8-dihydroneopterin triphosphate from GTP: step 1/1.</text>
</comment>
<dbReference type="EMBL" id="AMRI01000023">
    <property type="protein sequence ID" value="EKE69611.1"/>
    <property type="molecule type" value="Genomic_DNA"/>
</dbReference>
<comment type="caution">
    <text evidence="3">The sequence shown here is derived from an EMBL/GenBank/DDBJ whole genome shotgun (WGS) entry which is preliminary data.</text>
</comment>
<dbReference type="PANTHER" id="PTHR36445:SF1">
    <property type="entry name" value="GTP CYCLOHYDROLASE MPTA"/>
    <property type="match status" value="1"/>
</dbReference>
<dbReference type="eggNOG" id="COG1469">
    <property type="taxonomic scope" value="Bacteria"/>
</dbReference>